<accession>A0ABP3UAX9</accession>
<keyword evidence="3" id="KW-1185">Reference proteome</keyword>
<feature type="transmembrane region" description="Helical" evidence="1">
    <location>
        <begin position="37"/>
        <end position="55"/>
    </location>
</feature>
<evidence type="ECO:0000313" key="2">
    <source>
        <dbReference type="EMBL" id="GAA0728828.1"/>
    </source>
</evidence>
<organism evidence="2 3">
    <name type="scientific">Clostridium malenominatum</name>
    <dbReference type="NCBI Taxonomy" id="1539"/>
    <lineage>
        <taxon>Bacteria</taxon>
        <taxon>Bacillati</taxon>
        <taxon>Bacillota</taxon>
        <taxon>Clostridia</taxon>
        <taxon>Eubacteriales</taxon>
        <taxon>Clostridiaceae</taxon>
        <taxon>Clostridium</taxon>
    </lineage>
</organism>
<keyword evidence="1" id="KW-0812">Transmembrane</keyword>
<protein>
    <submittedName>
        <fullName evidence="2">Uncharacterized protein</fullName>
    </submittedName>
</protein>
<dbReference type="EMBL" id="BAAACF010000003">
    <property type="protein sequence ID" value="GAA0728828.1"/>
    <property type="molecule type" value="Genomic_DNA"/>
</dbReference>
<gene>
    <name evidence="2" type="ORF">GCM10008905_28190</name>
</gene>
<evidence type="ECO:0000313" key="3">
    <source>
        <dbReference type="Proteomes" id="UP001500339"/>
    </source>
</evidence>
<evidence type="ECO:0000256" key="1">
    <source>
        <dbReference type="SAM" id="Phobius"/>
    </source>
</evidence>
<keyword evidence="1" id="KW-1133">Transmembrane helix</keyword>
<dbReference type="RefSeq" id="WP_343770657.1">
    <property type="nucleotide sequence ID" value="NZ_BAAACF010000003.1"/>
</dbReference>
<proteinExistence type="predicted"/>
<name>A0ABP3UAX9_9CLOT</name>
<comment type="caution">
    <text evidence="2">The sequence shown here is derived from an EMBL/GenBank/DDBJ whole genome shotgun (WGS) entry which is preliminary data.</text>
</comment>
<keyword evidence="1" id="KW-0472">Membrane</keyword>
<feature type="transmembrane region" description="Helical" evidence="1">
    <location>
        <begin position="12"/>
        <end position="31"/>
    </location>
</feature>
<dbReference type="Proteomes" id="UP001500339">
    <property type="component" value="Unassembled WGS sequence"/>
</dbReference>
<sequence length="159" mass="18826">MGNMYKETIIRSKLSSILKIFSILILSLYGREIMDEFQTIAVVTTTTLIVFTLFYEIKCCRVKYTYSIIADEFIIHKINAKEDRVVENIKLRDIQNVGQENLLVPQKNIFNTKKYTCSVFNLKPYFCLYREGNKLRMFYFEPSEDLVEKIIFNKERIAC</sequence>
<reference evidence="3" key="1">
    <citation type="journal article" date="2019" name="Int. J. Syst. Evol. Microbiol.">
        <title>The Global Catalogue of Microorganisms (GCM) 10K type strain sequencing project: providing services to taxonomists for standard genome sequencing and annotation.</title>
        <authorList>
            <consortium name="The Broad Institute Genomics Platform"/>
            <consortium name="The Broad Institute Genome Sequencing Center for Infectious Disease"/>
            <person name="Wu L."/>
            <person name="Ma J."/>
        </authorList>
    </citation>
    <scope>NUCLEOTIDE SEQUENCE [LARGE SCALE GENOMIC DNA]</scope>
    <source>
        <strain evidence="3">JCM 1405</strain>
    </source>
</reference>